<feature type="compositionally biased region" description="Polar residues" evidence="8">
    <location>
        <begin position="240"/>
        <end position="253"/>
    </location>
</feature>
<evidence type="ECO:0000256" key="8">
    <source>
        <dbReference type="SAM" id="MobiDB-lite"/>
    </source>
</evidence>
<keyword evidence="11" id="KW-1185">Reference proteome</keyword>
<gene>
    <name evidence="10" type="ORF">FPE_LOCUS16640</name>
</gene>
<evidence type="ECO:0000259" key="9">
    <source>
        <dbReference type="Pfam" id="PF06136"/>
    </source>
</evidence>
<dbReference type="InterPro" id="IPR010369">
    <property type="entry name" value="SOK"/>
</dbReference>
<evidence type="ECO:0000313" key="10">
    <source>
        <dbReference type="EMBL" id="CAI9769650.1"/>
    </source>
</evidence>
<dbReference type="PANTHER" id="PTHR31083:SF5">
    <property type="entry name" value="PROTEIN SOSEKI 1"/>
    <property type="match status" value="1"/>
</dbReference>
<feature type="domain" description="SOSEKI DIX-like" evidence="9">
    <location>
        <begin position="14"/>
        <end position="101"/>
    </location>
</feature>
<feature type="region of interest" description="Disordered" evidence="8">
    <location>
        <begin position="126"/>
        <end position="253"/>
    </location>
</feature>
<evidence type="ECO:0000256" key="5">
    <source>
        <dbReference type="ARBA" id="ARBA00023136"/>
    </source>
</evidence>
<dbReference type="GO" id="GO:0051301">
    <property type="term" value="P:cell division"/>
    <property type="evidence" value="ECO:0007669"/>
    <property type="project" value="UniProtKB-KW"/>
</dbReference>
<evidence type="ECO:0000256" key="7">
    <source>
        <dbReference type="ARBA" id="ARBA00024211"/>
    </source>
</evidence>
<dbReference type="GO" id="GO:0051258">
    <property type="term" value="P:protein polymerization"/>
    <property type="evidence" value="ECO:0007669"/>
    <property type="project" value="UniProtKB-ARBA"/>
</dbReference>
<evidence type="ECO:0000256" key="1">
    <source>
        <dbReference type="ARBA" id="ARBA00004413"/>
    </source>
</evidence>
<dbReference type="AlphaFoldDB" id="A0AAD1ZLZ3"/>
<dbReference type="Pfam" id="PF06136">
    <property type="entry name" value="SOK"/>
    <property type="match status" value="1"/>
</dbReference>
<comment type="similarity">
    <text evidence="7">Belongs to the SOSEKI family.</text>
</comment>
<evidence type="ECO:0000313" key="11">
    <source>
        <dbReference type="Proteomes" id="UP000834106"/>
    </source>
</evidence>
<feature type="compositionally biased region" description="Basic and acidic residues" evidence="8">
    <location>
        <begin position="183"/>
        <end position="215"/>
    </location>
</feature>
<keyword evidence="4" id="KW-0132">Cell division</keyword>
<sequence>MKTQGSTAEVRRLHIVYFLSRSGGGIEHPHLIRVHHLSSNGIRLRDVKKWLAELRGKDMPESFAWSYKRKYRTGCIWQDLLDDDLITPISDDEYVLKGSEISSPTFNKDLSYTQKKVPMQEEPLPLEEIKGHKPSSIQIHSEKSMDVSTKTPSEIEEESPDFGSETSTFITDSVDLESETETEPEKNSDTVEQENMHGKNYQEPKLPSKEVRNENHMPFLNSTPSYKDKKKMNNKVPMEKNTTPASSEPSFTKNKSYSNGASHIFRNLISCGAVDTNDSAVVTINRKNKPFLNMCSCDQNDVHSAEICNRYKLGGCQTIFGASCNQQQRSGRKICDGEKDSRNQRTHSTAYKQIRGPNCSQCGKSFKPEKLLSHMKYCKGMKASAKGANPAFSASIVQTKSQRPSSKESQNKDSLSGYYITS</sequence>
<dbReference type="GO" id="GO:0005886">
    <property type="term" value="C:plasma membrane"/>
    <property type="evidence" value="ECO:0007669"/>
    <property type="project" value="UniProtKB-SubCell"/>
</dbReference>
<evidence type="ECO:0000256" key="2">
    <source>
        <dbReference type="ARBA" id="ARBA00022473"/>
    </source>
</evidence>
<evidence type="ECO:0000256" key="4">
    <source>
        <dbReference type="ARBA" id="ARBA00022618"/>
    </source>
</evidence>
<reference evidence="10" key="1">
    <citation type="submission" date="2023-05" db="EMBL/GenBank/DDBJ databases">
        <authorList>
            <person name="Huff M."/>
        </authorList>
    </citation>
    <scope>NUCLEOTIDE SEQUENCE</scope>
</reference>
<keyword evidence="2" id="KW-0217">Developmental protein</keyword>
<dbReference type="InterPro" id="IPR048351">
    <property type="entry name" value="SOK_DIX"/>
</dbReference>
<feature type="compositionally biased region" description="Polar residues" evidence="8">
    <location>
        <begin position="395"/>
        <end position="404"/>
    </location>
</feature>
<proteinExistence type="inferred from homology"/>
<name>A0AAD1ZLZ3_9LAMI</name>
<accession>A0AAD1ZLZ3</accession>
<comment type="subcellular location">
    <subcellularLocation>
        <location evidence="1">Cell membrane</location>
        <topology evidence="1">Peripheral membrane protein</topology>
        <orientation evidence="1">Cytoplasmic side</orientation>
    </subcellularLocation>
</comment>
<dbReference type="EMBL" id="OU503045">
    <property type="protein sequence ID" value="CAI9769650.1"/>
    <property type="molecule type" value="Genomic_DNA"/>
</dbReference>
<keyword evidence="5" id="KW-0472">Membrane</keyword>
<evidence type="ECO:0000256" key="6">
    <source>
        <dbReference type="ARBA" id="ARBA00023306"/>
    </source>
</evidence>
<feature type="compositionally biased region" description="Polar residues" evidence="8">
    <location>
        <begin position="412"/>
        <end position="422"/>
    </location>
</feature>
<dbReference type="PANTHER" id="PTHR31083">
    <property type="entry name" value="UPSTREAM OF FLC PROTEIN (DUF966)"/>
    <property type="match status" value="1"/>
</dbReference>
<organism evidence="10 11">
    <name type="scientific">Fraxinus pennsylvanica</name>
    <dbReference type="NCBI Taxonomy" id="56036"/>
    <lineage>
        <taxon>Eukaryota</taxon>
        <taxon>Viridiplantae</taxon>
        <taxon>Streptophyta</taxon>
        <taxon>Embryophyta</taxon>
        <taxon>Tracheophyta</taxon>
        <taxon>Spermatophyta</taxon>
        <taxon>Magnoliopsida</taxon>
        <taxon>eudicotyledons</taxon>
        <taxon>Gunneridae</taxon>
        <taxon>Pentapetalae</taxon>
        <taxon>asterids</taxon>
        <taxon>lamiids</taxon>
        <taxon>Lamiales</taxon>
        <taxon>Oleaceae</taxon>
        <taxon>Oleeae</taxon>
        <taxon>Fraxinus</taxon>
    </lineage>
</organism>
<keyword evidence="3" id="KW-1003">Cell membrane</keyword>
<dbReference type="Proteomes" id="UP000834106">
    <property type="component" value="Chromosome 10"/>
</dbReference>
<feature type="region of interest" description="Disordered" evidence="8">
    <location>
        <begin position="395"/>
        <end position="422"/>
    </location>
</feature>
<keyword evidence="6" id="KW-0131">Cell cycle</keyword>
<evidence type="ECO:0000256" key="3">
    <source>
        <dbReference type="ARBA" id="ARBA00022475"/>
    </source>
</evidence>
<protein>
    <recommendedName>
        <fullName evidence="9">SOSEKI DIX-like domain-containing protein</fullName>
    </recommendedName>
</protein>